<dbReference type="GO" id="GO:0006085">
    <property type="term" value="P:acetyl-CoA biosynthetic process"/>
    <property type="evidence" value="ECO:0007669"/>
    <property type="project" value="TreeGrafter"/>
</dbReference>
<dbReference type="EMBL" id="CAJEWN010003957">
    <property type="protein sequence ID" value="CAD2208993.1"/>
    <property type="molecule type" value="Genomic_DNA"/>
</dbReference>
<dbReference type="GO" id="GO:0003878">
    <property type="term" value="F:ATP citrate synthase activity"/>
    <property type="evidence" value="ECO:0007669"/>
    <property type="project" value="TreeGrafter"/>
</dbReference>
<gene>
    <name evidence="1" type="ORF">MENT_LOCUS63095</name>
</gene>
<accession>A0A6V7YBE0</accession>
<comment type="caution">
    <text evidence="1">The sequence shown here is derived from an EMBL/GenBank/DDBJ whole genome shotgun (WGS) entry which is preliminary data.</text>
</comment>
<name>A0A6V7YBE0_MELEN</name>
<dbReference type="Gene3D" id="1.10.230.10">
    <property type="entry name" value="Cytochrome P450-Terp, domain 2"/>
    <property type="match status" value="1"/>
</dbReference>
<dbReference type="Pfam" id="PF00285">
    <property type="entry name" value="Citrate_synt"/>
    <property type="match status" value="1"/>
</dbReference>
<dbReference type="InterPro" id="IPR016143">
    <property type="entry name" value="Citrate_synth-like_sm_a-sub"/>
</dbReference>
<dbReference type="SUPFAM" id="SSF48256">
    <property type="entry name" value="Citrate synthase"/>
    <property type="match status" value="1"/>
</dbReference>
<evidence type="ECO:0000313" key="2">
    <source>
        <dbReference type="Proteomes" id="UP000580250"/>
    </source>
</evidence>
<reference evidence="1 2" key="1">
    <citation type="submission" date="2020-08" db="EMBL/GenBank/DDBJ databases">
        <authorList>
            <person name="Koutsovoulos G."/>
            <person name="Danchin GJ E."/>
        </authorList>
    </citation>
    <scope>NUCLEOTIDE SEQUENCE [LARGE SCALE GENOMIC DNA]</scope>
</reference>
<dbReference type="Proteomes" id="UP000580250">
    <property type="component" value="Unassembled WGS sequence"/>
</dbReference>
<dbReference type="GO" id="GO:0005829">
    <property type="term" value="C:cytosol"/>
    <property type="evidence" value="ECO:0007669"/>
    <property type="project" value="TreeGrafter"/>
</dbReference>
<dbReference type="PANTHER" id="PTHR23118">
    <property type="entry name" value="ATP-CITRATE SYNTHASE"/>
    <property type="match status" value="1"/>
</dbReference>
<dbReference type="PANTHER" id="PTHR23118:SF42">
    <property type="entry name" value="ATP-CITRATE SYNTHASE"/>
    <property type="match status" value="1"/>
</dbReference>
<sequence length="154" mass="17514">MQFVNEQKKLGRLIPGIGHRVKSINNPDKRVEILKKFALDKKVFKQETPLFDYALKVEQITTSKKPNLILNVDGAIGTIFVDILRNSGMFTAQEALEMVEIGALNGLFVLGRSLGFIGHYLDQRRLKQPLYRHPWDDISYIMPEADYGDTPPSL</sequence>
<dbReference type="InterPro" id="IPR036969">
    <property type="entry name" value="Citrate_synthase_sf"/>
</dbReference>
<dbReference type="GO" id="GO:0006633">
    <property type="term" value="P:fatty acid biosynthetic process"/>
    <property type="evidence" value="ECO:0007669"/>
    <property type="project" value="TreeGrafter"/>
</dbReference>
<protein>
    <submittedName>
        <fullName evidence="1">Uncharacterized protein</fullName>
    </submittedName>
</protein>
<dbReference type="InterPro" id="IPR002020">
    <property type="entry name" value="Citrate_synthase"/>
</dbReference>
<evidence type="ECO:0000313" key="1">
    <source>
        <dbReference type="EMBL" id="CAD2208993.1"/>
    </source>
</evidence>
<dbReference type="OrthoDB" id="3261737at2759"/>
<proteinExistence type="predicted"/>
<dbReference type="AlphaFoldDB" id="A0A6V7YBE0"/>
<dbReference type="CDD" id="cd06100">
    <property type="entry name" value="CCL_ACL-C"/>
    <property type="match status" value="1"/>
</dbReference>
<organism evidence="1 2">
    <name type="scientific">Meloidogyne enterolobii</name>
    <name type="common">Root-knot nematode worm</name>
    <name type="synonym">Meloidogyne mayaguensis</name>
    <dbReference type="NCBI Taxonomy" id="390850"/>
    <lineage>
        <taxon>Eukaryota</taxon>
        <taxon>Metazoa</taxon>
        <taxon>Ecdysozoa</taxon>
        <taxon>Nematoda</taxon>
        <taxon>Chromadorea</taxon>
        <taxon>Rhabditida</taxon>
        <taxon>Tylenchina</taxon>
        <taxon>Tylenchomorpha</taxon>
        <taxon>Tylenchoidea</taxon>
        <taxon>Meloidogynidae</taxon>
        <taxon>Meloidogyninae</taxon>
        <taxon>Meloidogyne</taxon>
    </lineage>
</organism>